<organism evidence="7 8">
    <name type="scientific">Plasmodium ovale wallikeri</name>
    <dbReference type="NCBI Taxonomy" id="864142"/>
    <lineage>
        <taxon>Eukaryota</taxon>
        <taxon>Sar</taxon>
        <taxon>Alveolata</taxon>
        <taxon>Apicomplexa</taxon>
        <taxon>Aconoidasida</taxon>
        <taxon>Haemosporida</taxon>
        <taxon>Plasmodiidae</taxon>
        <taxon>Plasmodium</taxon>
        <taxon>Plasmodium (Plasmodium)</taxon>
    </lineage>
</organism>
<sequence length="374" mass="42871">MKFYFPFLPFLLNCFLSVHCFKTNTNFKLIYNIHKIGKRKHTSGTRLYSSSEHIKRLKYVREVTNASIQICNNALKECNSDVEKAIELVRKNTKNCSFVSTNIKTQKEGLVTAGIENDSIVLLEVLTDSDFVSHNEKFLNFVKGLLNTTLANDILMPSLSTTSDVYHVGEANEYMLSLPYADPMGNVCGTVGEQLNYLRNIFREDIKIGRFAKYTRKKENEFFHFYIHNIVEGDLGLSGVLLVINIERLDEKLERKKEHIVNIANDLAMHILSAKPATISIDGLSDKIVQREMDIIRESLSGQNKPDNIINNMVNGKMKKFYSSIVLLEQEYMLDDTKRKVSQVIAEFSKKHDINLSVQHFDNFIIGEKNILKE</sequence>
<gene>
    <name evidence="7" type="ORF">POVWA1_023610</name>
</gene>
<dbReference type="SUPFAM" id="SSF54713">
    <property type="entry name" value="Elongation factor Ts (EF-Ts), dimerisation domain"/>
    <property type="match status" value="1"/>
</dbReference>
<protein>
    <recommendedName>
        <fullName evidence="4">Elongation factor Ts, mitochondrial</fullName>
        <shortName evidence="4">EF-Ts</shortName>
        <shortName evidence="4">EF-TsMt</shortName>
    </recommendedName>
</protein>
<dbReference type="NCBIfam" id="TIGR00116">
    <property type="entry name" value="tsf"/>
    <property type="match status" value="1"/>
</dbReference>
<dbReference type="Gene3D" id="1.10.8.10">
    <property type="entry name" value="DNA helicase RuvA subunit, C-terminal domain"/>
    <property type="match status" value="1"/>
</dbReference>
<dbReference type="EMBL" id="FLRD01000072">
    <property type="protein sequence ID" value="SBT34694.1"/>
    <property type="molecule type" value="Genomic_DNA"/>
</dbReference>
<dbReference type="Gene3D" id="3.30.479.20">
    <property type="entry name" value="Elongation factor Ts, dimerisation domain"/>
    <property type="match status" value="2"/>
</dbReference>
<feature type="chain" id="PRO_5008382190" description="Elongation factor Ts, mitochondrial" evidence="5">
    <location>
        <begin position="21"/>
        <end position="374"/>
    </location>
</feature>
<dbReference type="Proteomes" id="UP000078555">
    <property type="component" value="Unassembled WGS sequence"/>
</dbReference>
<comment type="similarity">
    <text evidence="1 4">Belongs to the EF-Ts family.</text>
</comment>
<feature type="signal peptide" evidence="5">
    <location>
        <begin position="1"/>
        <end position="20"/>
    </location>
</feature>
<evidence type="ECO:0000313" key="8">
    <source>
        <dbReference type="Proteomes" id="UP000078555"/>
    </source>
</evidence>
<keyword evidence="2 4" id="KW-0251">Elongation factor</keyword>
<evidence type="ECO:0000256" key="2">
    <source>
        <dbReference type="ARBA" id="ARBA00022768"/>
    </source>
</evidence>
<comment type="function">
    <text evidence="4">Associates with the EF-Tu.GDP complex and induces the exchange of GDP to GTP. It remains bound to the aminoacyl-tRNA.EF-Tu.GTP complex up to the GTP hydrolysis stage on the ribosome.</text>
</comment>
<dbReference type="InterPro" id="IPR036402">
    <property type="entry name" value="EF-Ts_dimer_sf"/>
</dbReference>
<reference evidence="8" key="1">
    <citation type="submission" date="2016-05" db="EMBL/GenBank/DDBJ databases">
        <authorList>
            <person name="Naeem Raeece"/>
        </authorList>
    </citation>
    <scope>NUCLEOTIDE SEQUENCE [LARGE SCALE GENOMIC DNA]</scope>
</reference>
<dbReference type="Gene3D" id="1.10.286.20">
    <property type="match status" value="1"/>
</dbReference>
<keyword evidence="5" id="KW-0732">Signal</keyword>
<dbReference type="Pfam" id="PF00889">
    <property type="entry name" value="EF_TS"/>
    <property type="match status" value="1"/>
</dbReference>
<comment type="subcellular location">
    <subcellularLocation>
        <location evidence="4">Mitochondrion</location>
    </subcellularLocation>
</comment>
<dbReference type="AlphaFoldDB" id="A0A1A8YSS7"/>
<evidence type="ECO:0000256" key="1">
    <source>
        <dbReference type="ARBA" id="ARBA00005532"/>
    </source>
</evidence>
<keyword evidence="8" id="KW-1185">Reference proteome</keyword>
<evidence type="ECO:0000256" key="4">
    <source>
        <dbReference type="HAMAP-Rule" id="MF_03135"/>
    </source>
</evidence>
<dbReference type="HAMAP" id="MF_00050">
    <property type="entry name" value="EF_Ts"/>
    <property type="match status" value="1"/>
</dbReference>
<evidence type="ECO:0000313" key="7">
    <source>
        <dbReference type="EMBL" id="SBT34694.1"/>
    </source>
</evidence>
<dbReference type="InterPro" id="IPR014039">
    <property type="entry name" value="Transl_elong_EFTs/EF1B_dimer"/>
</dbReference>
<dbReference type="PANTHER" id="PTHR11741:SF0">
    <property type="entry name" value="ELONGATION FACTOR TS, MITOCHONDRIAL"/>
    <property type="match status" value="1"/>
</dbReference>
<dbReference type="SUPFAM" id="SSF46934">
    <property type="entry name" value="UBA-like"/>
    <property type="match status" value="1"/>
</dbReference>
<dbReference type="InterPro" id="IPR001816">
    <property type="entry name" value="Transl_elong_EFTs/EF1B"/>
</dbReference>
<dbReference type="GO" id="GO:0005739">
    <property type="term" value="C:mitochondrion"/>
    <property type="evidence" value="ECO:0007669"/>
    <property type="project" value="UniProtKB-SubCell"/>
</dbReference>
<evidence type="ECO:0000256" key="5">
    <source>
        <dbReference type="SAM" id="SignalP"/>
    </source>
</evidence>
<evidence type="ECO:0000259" key="6">
    <source>
        <dbReference type="Pfam" id="PF00889"/>
    </source>
</evidence>
<dbReference type="GO" id="GO:0070125">
    <property type="term" value="P:mitochondrial translational elongation"/>
    <property type="evidence" value="ECO:0007669"/>
    <property type="project" value="TreeGrafter"/>
</dbReference>
<accession>A0A1A8YSS7</accession>
<evidence type="ECO:0000256" key="3">
    <source>
        <dbReference type="ARBA" id="ARBA00022917"/>
    </source>
</evidence>
<dbReference type="PANTHER" id="PTHR11741">
    <property type="entry name" value="ELONGATION FACTOR TS"/>
    <property type="match status" value="1"/>
</dbReference>
<keyword evidence="3 4" id="KW-0648">Protein biosynthesis</keyword>
<proteinExistence type="inferred from homology"/>
<name>A0A1A8YSS7_PLAOA</name>
<keyword evidence="4" id="KW-0496">Mitochondrion</keyword>
<feature type="domain" description="Translation elongation factor EFTs/EF1B dimerisation" evidence="6">
    <location>
        <begin position="121"/>
        <end position="368"/>
    </location>
</feature>
<dbReference type="GO" id="GO:0003746">
    <property type="term" value="F:translation elongation factor activity"/>
    <property type="evidence" value="ECO:0007669"/>
    <property type="project" value="UniProtKB-UniRule"/>
</dbReference>
<dbReference type="InterPro" id="IPR009060">
    <property type="entry name" value="UBA-like_sf"/>
</dbReference>